<dbReference type="Gene3D" id="2.40.50.140">
    <property type="entry name" value="Nucleic acid-binding proteins"/>
    <property type="match status" value="1"/>
</dbReference>
<accession>A0A3E3DUZ9</accession>
<comment type="function">
    <text evidence="10">Catalyzes the methylthiolation of an aspartic acid residue of ribosomal protein uS12.</text>
</comment>
<comment type="cofactor">
    <cofactor evidence="10">
        <name>[4Fe-4S] cluster</name>
        <dbReference type="ChEBI" id="CHEBI:49883"/>
    </cofactor>
    <text evidence="10">Binds 2 [4Fe-4S] clusters. One cluster is coordinated with 3 cysteines and an exchangeable S-adenosyl-L-methionine.</text>
</comment>
<dbReference type="InterPro" id="IPR012340">
    <property type="entry name" value="NA-bd_OB-fold"/>
</dbReference>
<dbReference type="InterPro" id="IPR013848">
    <property type="entry name" value="Methylthiotransferase_N"/>
</dbReference>
<evidence type="ECO:0000256" key="9">
    <source>
        <dbReference type="ARBA" id="ARBA00051425"/>
    </source>
</evidence>
<keyword evidence="8 10" id="KW-0411">Iron-sulfur</keyword>
<sequence length="448" mass="51877">MENNMKKVFVLTLGCPKNTVDSENIMYLLSKQGYEIVDDATVSDYIIINTCTFIHDAMEESINSILEATLVKKDRSEVKIIVTGCLAQRYSKDLKEEIPEVDAFVGTGEFYNMDKIIKSMETEESDEVIVKVDNIDCPIFETDRTLTTPSHFAYLKVSEGCDKHCTYCVIPSIRGKQRSRKIEDIVSEAKRLADRGVKELILIAQDVGEYGTDLYGERKLPELLEELNKIESIHWIRVLYIYPETVSDELIDKFVNLDKVLKYIDMPLQHINDNILKKMGRKTSKEDILTLIRKLRSKVNGIKIRSTFITAFPGETEEDHKELLEFIKLYQLDRVGFFKYSREEGTPAYDMDNQVSEEIKDERYMELMSAQEDVSEELMESYLDKTLEVLIEEKVEDEDNVYIGRSYMDCPEIDGEVYVYADKPLEIGNFYDIVIEDSMEYDLIGRTK</sequence>
<evidence type="ECO:0000256" key="3">
    <source>
        <dbReference type="ARBA" id="ARBA00022490"/>
    </source>
</evidence>
<dbReference type="InterPro" id="IPR007197">
    <property type="entry name" value="rSAM"/>
</dbReference>
<dbReference type="CDD" id="cd01335">
    <property type="entry name" value="Radical_SAM"/>
    <property type="match status" value="1"/>
</dbReference>
<evidence type="ECO:0000313" key="13">
    <source>
        <dbReference type="EMBL" id="RGD73082.1"/>
    </source>
</evidence>
<keyword evidence="7 10" id="KW-0408">Iron</keyword>
<dbReference type="SMART" id="SM00729">
    <property type="entry name" value="Elp3"/>
    <property type="match status" value="1"/>
</dbReference>
<comment type="catalytic activity">
    <reaction evidence="9">
        <text>N(6)-dimethylallyladenosine(37) in tRNA + (sulfur carrier)-SH + AH2 + 2 S-adenosyl-L-methionine = 2-methylsulfanyl-N(6)-dimethylallyladenosine(37) in tRNA + (sulfur carrier)-H + 5'-deoxyadenosine + L-methionine + A + S-adenosyl-L-homocysteine + 2 H(+)</text>
        <dbReference type="Rhea" id="RHEA:37067"/>
        <dbReference type="Rhea" id="RHEA-COMP:10375"/>
        <dbReference type="Rhea" id="RHEA-COMP:10376"/>
        <dbReference type="Rhea" id="RHEA-COMP:14737"/>
        <dbReference type="Rhea" id="RHEA-COMP:14739"/>
        <dbReference type="ChEBI" id="CHEBI:13193"/>
        <dbReference type="ChEBI" id="CHEBI:15378"/>
        <dbReference type="ChEBI" id="CHEBI:17319"/>
        <dbReference type="ChEBI" id="CHEBI:17499"/>
        <dbReference type="ChEBI" id="CHEBI:29917"/>
        <dbReference type="ChEBI" id="CHEBI:57844"/>
        <dbReference type="ChEBI" id="CHEBI:57856"/>
        <dbReference type="ChEBI" id="CHEBI:59789"/>
        <dbReference type="ChEBI" id="CHEBI:64428"/>
        <dbReference type="ChEBI" id="CHEBI:74415"/>
        <dbReference type="ChEBI" id="CHEBI:74417"/>
        <dbReference type="EC" id="2.8.4.3"/>
    </reaction>
</comment>
<evidence type="ECO:0000259" key="12">
    <source>
        <dbReference type="PROSITE" id="PS51918"/>
    </source>
</evidence>
<dbReference type="Pfam" id="PF04055">
    <property type="entry name" value="Radical_SAM"/>
    <property type="match status" value="1"/>
</dbReference>
<evidence type="ECO:0000256" key="8">
    <source>
        <dbReference type="ARBA" id="ARBA00023014"/>
    </source>
</evidence>
<dbReference type="Proteomes" id="UP000261212">
    <property type="component" value="Unassembled WGS sequence"/>
</dbReference>
<proteinExistence type="inferred from homology"/>
<dbReference type="HAMAP" id="MF_01865">
    <property type="entry name" value="MTTase_RimO"/>
    <property type="match status" value="1"/>
</dbReference>
<dbReference type="FunFam" id="3.80.30.20:FF:000001">
    <property type="entry name" value="tRNA-2-methylthio-N(6)-dimethylallyladenosine synthase 2"/>
    <property type="match status" value="1"/>
</dbReference>
<dbReference type="NCBIfam" id="TIGR01125">
    <property type="entry name" value="30S ribosomal protein S12 methylthiotransferase RimO"/>
    <property type="match status" value="1"/>
</dbReference>
<evidence type="ECO:0000256" key="6">
    <source>
        <dbReference type="ARBA" id="ARBA00022723"/>
    </source>
</evidence>
<dbReference type="InterPro" id="IPR005840">
    <property type="entry name" value="Ribosomal_uS12_MeSTrfase_RimO"/>
</dbReference>
<feature type="binding site" evidence="10">
    <location>
        <position position="161"/>
    </location>
    <ligand>
        <name>[4Fe-4S] cluster</name>
        <dbReference type="ChEBI" id="CHEBI:49883"/>
        <label>2</label>
        <note>4Fe-4S-S-AdoMet</note>
    </ligand>
</feature>
<dbReference type="InterPro" id="IPR038135">
    <property type="entry name" value="Methylthiotransferase_N_sf"/>
</dbReference>
<dbReference type="Gene3D" id="3.40.50.12160">
    <property type="entry name" value="Methylthiotransferase, N-terminal domain"/>
    <property type="match status" value="1"/>
</dbReference>
<feature type="domain" description="Radical SAM core" evidence="12">
    <location>
        <begin position="147"/>
        <end position="377"/>
    </location>
</feature>
<dbReference type="InterPro" id="IPR023404">
    <property type="entry name" value="rSAM_horseshoe"/>
</dbReference>
<evidence type="ECO:0000313" key="14">
    <source>
        <dbReference type="Proteomes" id="UP000261212"/>
    </source>
</evidence>
<dbReference type="GO" id="GO:0005829">
    <property type="term" value="C:cytosol"/>
    <property type="evidence" value="ECO:0007669"/>
    <property type="project" value="TreeGrafter"/>
</dbReference>
<feature type="domain" description="MTTase N-terminal" evidence="11">
    <location>
        <begin position="6"/>
        <end position="122"/>
    </location>
</feature>
<keyword evidence="3 10" id="KW-0963">Cytoplasm</keyword>
<keyword evidence="13" id="KW-0687">Ribonucleoprotein</keyword>
<evidence type="ECO:0000256" key="10">
    <source>
        <dbReference type="HAMAP-Rule" id="MF_01865"/>
    </source>
</evidence>
<dbReference type="Gene3D" id="3.80.30.20">
    <property type="entry name" value="tm_1862 like domain"/>
    <property type="match status" value="1"/>
</dbReference>
<dbReference type="GO" id="GO:0035597">
    <property type="term" value="F:tRNA-2-methylthio-N(6)-dimethylallyladenosine(37) synthase activity"/>
    <property type="evidence" value="ECO:0007669"/>
    <property type="project" value="UniProtKB-EC"/>
</dbReference>
<dbReference type="EMBL" id="QUSM01000008">
    <property type="protein sequence ID" value="RGD73082.1"/>
    <property type="molecule type" value="Genomic_DNA"/>
</dbReference>
<organism evidence="13 14">
    <name type="scientific">Anaerofustis stercorihominis</name>
    <dbReference type="NCBI Taxonomy" id="214853"/>
    <lineage>
        <taxon>Bacteria</taxon>
        <taxon>Bacillati</taxon>
        <taxon>Bacillota</taxon>
        <taxon>Clostridia</taxon>
        <taxon>Eubacteriales</taxon>
        <taxon>Eubacteriaceae</taxon>
        <taxon>Anaerofustis</taxon>
    </lineage>
</organism>
<evidence type="ECO:0000259" key="11">
    <source>
        <dbReference type="PROSITE" id="PS51449"/>
    </source>
</evidence>
<comment type="similarity">
    <text evidence="10">Belongs to the methylthiotransferase family. RimO subfamily.</text>
</comment>
<dbReference type="GO" id="GO:0005840">
    <property type="term" value="C:ribosome"/>
    <property type="evidence" value="ECO:0007669"/>
    <property type="project" value="UniProtKB-KW"/>
</dbReference>
<dbReference type="Pfam" id="PF18693">
    <property type="entry name" value="TRAM_2"/>
    <property type="match status" value="1"/>
</dbReference>
<protein>
    <recommendedName>
        <fullName evidence="10">Ribosomal protein uS12 methylthiotransferase RimO</fullName>
        <shortName evidence="10">uS12 MTTase</shortName>
        <shortName evidence="10">uS12 methylthiotransferase</shortName>
        <ecNumber evidence="10">2.8.4.4</ecNumber>
    </recommendedName>
    <alternativeName>
        <fullName evidence="10">Ribosomal protein uS12 (aspartate-C(3))-methylthiotransferase</fullName>
    </alternativeName>
    <alternativeName>
        <fullName evidence="10">Ribosome maturation factor RimO</fullName>
    </alternativeName>
</protein>
<dbReference type="GO" id="GO:0035599">
    <property type="term" value="F:aspartic acid methylthiotransferase activity"/>
    <property type="evidence" value="ECO:0007669"/>
    <property type="project" value="TreeGrafter"/>
</dbReference>
<feature type="binding site" evidence="10">
    <location>
        <position position="85"/>
    </location>
    <ligand>
        <name>[4Fe-4S] cluster</name>
        <dbReference type="ChEBI" id="CHEBI:49883"/>
        <label>1</label>
    </ligand>
</feature>
<keyword evidence="5 10" id="KW-0949">S-adenosyl-L-methionine</keyword>
<comment type="caution">
    <text evidence="13">The sequence shown here is derived from an EMBL/GenBank/DDBJ whole genome shotgun (WGS) entry which is preliminary data.</text>
</comment>
<evidence type="ECO:0000256" key="2">
    <source>
        <dbReference type="ARBA" id="ARBA00022485"/>
    </source>
</evidence>
<evidence type="ECO:0000256" key="5">
    <source>
        <dbReference type="ARBA" id="ARBA00022691"/>
    </source>
</evidence>
<dbReference type="EC" id="2.8.4.4" evidence="10"/>
<feature type="binding site" evidence="10">
    <location>
        <position position="15"/>
    </location>
    <ligand>
        <name>[4Fe-4S] cluster</name>
        <dbReference type="ChEBI" id="CHEBI:49883"/>
        <label>1</label>
    </ligand>
</feature>
<feature type="binding site" evidence="10">
    <location>
        <position position="165"/>
    </location>
    <ligand>
        <name>[4Fe-4S] cluster</name>
        <dbReference type="ChEBI" id="CHEBI:49883"/>
        <label>2</label>
        <note>4Fe-4S-S-AdoMet</note>
    </ligand>
</feature>
<dbReference type="PROSITE" id="PS51918">
    <property type="entry name" value="RADICAL_SAM"/>
    <property type="match status" value="1"/>
</dbReference>
<feature type="binding site" evidence="10">
    <location>
        <position position="51"/>
    </location>
    <ligand>
        <name>[4Fe-4S] cluster</name>
        <dbReference type="ChEBI" id="CHEBI:49883"/>
        <label>1</label>
    </ligand>
</feature>
<gene>
    <name evidence="10 13" type="primary">rimO</name>
    <name evidence="13" type="ORF">DW687_11525</name>
</gene>
<dbReference type="InterPro" id="IPR002792">
    <property type="entry name" value="TRAM_dom"/>
</dbReference>
<dbReference type="PANTHER" id="PTHR43837">
    <property type="entry name" value="RIBOSOMAL PROTEIN S12 METHYLTHIOTRANSFERASE RIMO"/>
    <property type="match status" value="1"/>
</dbReference>
<keyword evidence="2 10" id="KW-0004">4Fe-4S</keyword>
<dbReference type="InterPro" id="IPR005839">
    <property type="entry name" value="Methylthiotransferase"/>
</dbReference>
<dbReference type="NCBIfam" id="TIGR00089">
    <property type="entry name" value="MiaB/RimO family radical SAM methylthiotransferase"/>
    <property type="match status" value="1"/>
</dbReference>
<comment type="function">
    <text evidence="1">Catalyzes the methylthiolation of N6-(dimethylallyl)adenosine (i(6)A), leading to the formation of 2-methylthio-N6-(dimethylallyl)adenosine (ms(2)i(6)A) at position 37 in tRNAs that read codons beginning with uridine.</text>
</comment>
<evidence type="ECO:0000256" key="7">
    <source>
        <dbReference type="ARBA" id="ARBA00023004"/>
    </source>
</evidence>
<reference evidence="13 14" key="1">
    <citation type="submission" date="2018-08" db="EMBL/GenBank/DDBJ databases">
        <title>A genome reference for cultivated species of the human gut microbiota.</title>
        <authorList>
            <person name="Zou Y."/>
            <person name="Xue W."/>
            <person name="Luo G."/>
        </authorList>
    </citation>
    <scope>NUCLEOTIDE SEQUENCE [LARGE SCALE GENOMIC DNA]</scope>
    <source>
        <strain evidence="13 14">AM25-6</strain>
    </source>
</reference>
<dbReference type="SFLD" id="SFLDG01061">
    <property type="entry name" value="methylthiotransferase"/>
    <property type="match status" value="1"/>
</dbReference>
<dbReference type="FunFam" id="3.40.50.12160:FF:000003">
    <property type="entry name" value="CDK5 regulatory subunit-associated protein 1"/>
    <property type="match status" value="1"/>
</dbReference>
<comment type="subcellular location">
    <subcellularLocation>
        <location evidence="10">Cytoplasm</location>
    </subcellularLocation>
</comment>
<evidence type="ECO:0000256" key="1">
    <source>
        <dbReference type="ARBA" id="ARBA00003234"/>
    </source>
</evidence>
<dbReference type="InterPro" id="IPR006638">
    <property type="entry name" value="Elp3/MiaA/NifB-like_rSAM"/>
</dbReference>
<dbReference type="SUPFAM" id="SSF102114">
    <property type="entry name" value="Radical SAM enzymes"/>
    <property type="match status" value="1"/>
</dbReference>
<name>A0A3E3DUZ9_9FIRM</name>
<keyword evidence="4 10" id="KW-0808">Transferase</keyword>
<keyword evidence="6 10" id="KW-0479">Metal-binding</keyword>
<dbReference type="SFLD" id="SFLDG01082">
    <property type="entry name" value="B12-binding_domain_containing"/>
    <property type="match status" value="1"/>
</dbReference>
<dbReference type="SFLD" id="SFLDF00274">
    <property type="entry name" value="ribosomal_protein_S12_methylth"/>
    <property type="match status" value="1"/>
</dbReference>
<dbReference type="PROSITE" id="PS01278">
    <property type="entry name" value="MTTASE_RADICAL"/>
    <property type="match status" value="1"/>
</dbReference>
<dbReference type="Pfam" id="PF00919">
    <property type="entry name" value="UPF0004"/>
    <property type="match status" value="1"/>
</dbReference>
<comment type="catalytic activity">
    <reaction evidence="10">
        <text>L-aspartate(89)-[ribosomal protein uS12]-hydrogen + (sulfur carrier)-SH + AH2 + 2 S-adenosyl-L-methionine = 3-methylsulfanyl-L-aspartate(89)-[ribosomal protein uS12]-hydrogen + (sulfur carrier)-H + 5'-deoxyadenosine + L-methionine + A + S-adenosyl-L-homocysteine + 2 H(+)</text>
        <dbReference type="Rhea" id="RHEA:37087"/>
        <dbReference type="Rhea" id="RHEA-COMP:10460"/>
        <dbReference type="Rhea" id="RHEA-COMP:10461"/>
        <dbReference type="Rhea" id="RHEA-COMP:14737"/>
        <dbReference type="Rhea" id="RHEA-COMP:14739"/>
        <dbReference type="ChEBI" id="CHEBI:13193"/>
        <dbReference type="ChEBI" id="CHEBI:15378"/>
        <dbReference type="ChEBI" id="CHEBI:17319"/>
        <dbReference type="ChEBI" id="CHEBI:17499"/>
        <dbReference type="ChEBI" id="CHEBI:29917"/>
        <dbReference type="ChEBI" id="CHEBI:29961"/>
        <dbReference type="ChEBI" id="CHEBI:57844"/>
        <dbReference type="ChEBI" id="CHEBI:57856"/>
        <dbReference type="ChEBI" id="CHEBI:59789"/>
        <dbReference type="ChEBI" id="CHEBI:64428"/>
        <dbReference type="ChEBI" id="CHEBI:73599"/>
        <dbReference type="EC" id="2.8.4.4"/>
    </reaction>
</comment>
<dbReference type="GO" id="GO:0051539">
    <property type="term" value="F:4 iron, 4 sulfur cluster binding"/>
    <property type="evidence" value="ECO:0007669"/>
    <property type="project" value="UniProtKB-UniRule"/>
</dbReference>
<dbReference type="SFLD" id="SFLDS00029">
    <property type="entry name" value="Radical_SAM"/>
    <property type="match status" value="1"/>
</dbReference>
<dbReference type="InterPro" id="IPR058240">
    <property type="entry name" value="rSAM_sf"/>
</dbReference>
<evidence type="ECO:0000256" key="4">
    <source>
        <dbReference type="ARBA" id="ARBA00022679"/>
    </source>
</evidence>
<dbReference type="GO" id="GO:0046872">
    <property type="term" value="F:metal ion binding"/>
    <property type="evidence" value="ECO:0007669"/>
    <property type="project" value="UniProtKB-KW"/>
</dbReference>
<dbReference type="GO" id="GO:0103039">
    <property type="term" value="F:protein methylthiotransferase activity"/>
    <property type="evidence" value="ECO:0007669"/>
    <property type="project" value="UniProtKB-EC"/>
</dbReference>
<feature type="binding site" evidence="10">
    <location>
        <position position="168"/>
    </location>
    <ligand>
        <name>[4Fe-4S] cluster</name>
        <dbReference type="ChEBI" id="CHEBI:49883"/>
        <label>2</label>
        <note>4Fe-4S-S-AdoMet</note>
    </ligand>
</feature>
<keyword evidence="13" id="KW-0689">Ribosomal protein</keyword>
<dbReference type="PANTHER" id="PTHR43837:SF1">
    <property type="entry name" value="RIBOSOMAL PROTEIN US12 METHYLTHIOTRANSFERASE RIMO"/>
    <property type="match status" value="1"/>
</dbReference>
<dbReference type="PROSITE" id="PS51449">
    <property type="entry name" value="MTTASE_N"/>
    <property type="match status" value="1"/>
</dbReference>
<dbReference type="AlphaFoldDB" id="A0A3E3DUZ9"/>
<dbReference type="InterPro" id="IPR020612">
    <property type="entry name" value="Methylthiotransferase_CS"/>
</dbReference>